<dbReference type="PRINTS" id="PR00081">
    <property type="entry name" value="GDHRDH"/>
</dbReference>
<keyword evidence="2" id="KW-0521">NADP</keyword>
<evidence type="ECO:0000313" key="6">
    <source>
        <dbReference type="Proteomes" id="UP000887229"/>
    </source>
</evidence>
<evidence type="ECO:0000256" key="2">
    <source>
        <dbReference type="ARBA" id="ARBA00022857"/>
    </source>
</evidence>
<evidence type="ECO:0000313" key="5">
    <source>
        <dbReference type="EMBL" id="KAG9256764.1"/>
    </source>
</evidence>
<dbReference type="InterPro" id="IPR020904">
    <property type="entry name" value="Sc_DH/Rdtase_CS"/>
</dbReference>
<dbReference type="Pfam" id="PF13561">
    <property type="entry name" value="adh_short_C2"/>
    <property type="match status" value="1"/>
</dbReference>
<comment type="caution">
    <text evidence="5">The sequence shown here is derived from an EMBL/GenBank/DDBJ whole genome shotgun (WGS) entry which is preliminary data.</text>
</comment>
<comment type="similarity">
    <text evidence="1">Belongs to the short-chain dehydrogenases/reductases (SDR) family.</text>
</comment>
<dbReference type="PANTHER" id="PTHR43639">
    <property type="entry name" value="OXIDOREDUCTASE, SHORT-CHAIN DEHYDROGENASE/REDUCTASE FAMILY (AFU_ORTHOLOGUE AFUA_5G02870)"/>
    <property type="match status" value="1"/>
</dbReference>
<dbReference type="InterPro" id="IPR002347">
    <property type="entry name" value="SDR_fam"/>
</dbReference>
<feature type="domain" description="Ketoreductase" evidence="4">
    <location>
        <begin position="20"/>
        <end position="205"/>
    </location>
</feature>
<dbReference type="PANTHER" id="PTHR43639:SF1">
    <property type="entry name" value="SHORT-CHAIN DEHYDROGENASE_REDUCTASE FAMILY PROTEIN"/>
    <property type="match status" value="1"/>
</dbReference>
<dbReference type="InterPro" id="IPR057326">
    <property type="entry name" value="KR_dom"/>
</dbReference>
<organism evidence="5 6">
    <name type="scientific">Emericellopsis atlantica</name>
    <dbReference type="NCBI Taxonomy" id="2614577"/>
    <lineage>
        <taxon>Eukaryota</taxon>
        <taxon>Fungi</taxon>
        <taxon>Dikarya</taxon>
        <taxon>Ascomycota</taxon>
        <taxon>Pezizomycotina</taxon>
        <taxon>Sordariomycetes</taxon>
        <taxon>Hypocreomycetidae</taxon>
        <taxon>Hypocreales</taxon>
        <taxon>Bionectriaceae</taxon>
        <taxon>Emericellopsis</taxon>
    </lineage>
</organism>
<dbReference type="Gene3D" id="3.40.50.720">
    <property type="entry name" value="NAD(P)-binding Rossmann-like Domain"/>
    <property type="match status" value="1"/>
</dbReference>
<dbReference type="SUPFAM" id="SSF51735">
    <property type="entry name" value="NAD(P)-binding Rossmann-fold domains"/>
    <property type="match status" value="1"/>
</dbReference>
<dbReference type="SMART" id="SM00822">
    <property type="entry name" value="PKS_KR"/>
    <property type="match status" value="1"/>
</dbReference>
<gene>
    <name evidence="5" type="ORF">F5Z01DRAFT_697571</name>
</gene>
<dbReference type="RefSeq" id="XP_046120688.1">
    <property type="nucleotide sequence ID" value="XM_046266324.1"/>
</dbReference>
<dbReference type="EMBL" id="MU251247">
    <property type="protein sequence ID" value="KAG9256764.1"/>
    <property type="molecule type" value="Genomic_DNA"/>
</dbReference>
<dbReference type="PRINTS" id="PR00080">
    <property type="entry name" value="SDRFAMILY"/>
</dbReference>
<dbReference type="OrthoDB" id="47007at2759"/>
<keyword evidence="3" id="KW-0560">Oxidoreductase</keyword>
<name>A0A9P7ZR35_9HYPO</name>
<proteinExistence type="inferred from homology"/>
<evidence type="ECO:0000259" key="4">
    <source>
        <dbReference type="SMART" id="SM00822"/>
    </source>
</evidence>
<dbReference type="GO" id="GO:0016491">
    <property type="term" value="F:oxidoreductase activity"/>
    <property type="evidence" value="ECO:0007669"/>
    <property type="project" value="UniProtKB-KW"/>
</dbReference>
<accession>A0A9P7ZR35</accession>
<dbReference type="Proteomes" id="UP000887229">
    <property type="component" value="Unassembled WGS sequence"/>
</dbReference>
<sequence>MTLPQFSYLETNKERNLEGKVAIVTGASRGLGAGFALDLAQRGAKVVLTYTSSNSDGHVANLRQQIEDLRGNSIAVKADLRKPQTPEHIVRQTLSVFGAEINILVNNAGAEVVKPLEDITPQDFDSIFHLNVLAPLLLLQAARPNLRNARVVNIGSVGARAGFPELSLYCSSKAALEGITRCWAAELGEQGHTVNAVNPGPVQNKMLDNIPKNIVDMQKKQTPVGRRLGTVDDVAQIVSWLASEESRWVTGQTISASGGWAMY</sequence>
<evidence type="ECO:0000256" key="1">
    <source>
        <dbReference type="ARBA" id="ARBA00006484"/>
    </source>
</evidence>
<dbReference type="FunFam" id="3.40.50.720:FF:000374">
    <property type="entry name" value="3-oxoacyl-(Acyl-carrier-protein) reductase"/>
    <property type="match status" value="1"/>
</dbReference>
<evidence type="ECO:0000256" key="3">
    <source>
        <dbReference type="ARBA" id="ARBA00023002"/>
    </source>
</evidence>
<dbReference type="PROSITE" id="PS00061">
    <property type="entry name" value="ADH_SHORT"/>
    <property type="match status" value="1"/>
</dbReference>
<reference evidence="5" key="1">
    <citation type="journal article" date="2021" name="IMA Fungus">
        <title>Genomic characterization of three marine fungi, including Emericellopsis atlantica sp. nov. with signatures of a generalist lifestyle and marine biomass degradation.</title>
        <authorList>
            <person name="Hagestad O.C."/>
            <person name="Hou L."/>
            <person name="Andersen J.H."/>
            <person name="Hansen E.H."/>
            <person name="Altermark B."/>
            <person name="Li C."/>
            <person name="Kuhnert E."/>
            <person name="Cox R.J."/>
            <person name="Crous P.W."/>
            <person name="Spatafora J.W."/>
            <person name="Lail K."/>
            <person name="Amirebrahimi M."/>
            <person name="Lipzen A."/>
            <person name="Pangilinan J."/>
            <person name="Andreopoulos W."/>
            <person name="Hayes R.D."/>
            <person name="Ng V."/>
            <person name="Grigoriev I.V."/>
            <person name="Jackson S.A."/>
            <person name="Sutton T.D.S."/>
            <person name="Dobson A.D.W."/>
            <person name="Rama T."/>
        </authorList>
    </citation>
    <scope>NUCLEOTIDE SEQUENCE</scope>
    <source>
        <strain evidence="5">TS7</strain>
    </source>
</reference>
<keyword evidence="6" id="KW-1185">Reference proteome</keyword>
<dbReference type="InterPro" id="IPR036291">
    <property type="entry name" value="NAD(P)-bd_dom_sf"/>
</dbReference>
<protein>
    <recommendedName>
        <fullName evidence="4">Ketoreductase domain-containing protein</fullName>
    </recommendedName>
</protein>
<dbReference type="GeneID" id="70297227"/>
<dbReference type="AlphaFoldDB" id="A0A9P7ZR35"/>